<feature type="compositionally biased region" description="Basic and acidic residues" evidence="1">
    <location>
        <begin position="83"/>
        <end position="93"/>
    </location>
</feature>
<reference evidence="2 3" key="1">
    <citation type="submission" date="2021-04" db="EMBL/GenBank/DDBJ databases">
        <authorList>
            <person name="Bliznina A."/>
        </authorList>
    </citation>
    <scope>NUCLEOTIDE SEQUENCE [LARGE SCALE GENOMIC DNA]</scope>
</reference>
<protein>
    <submittedName>
        <fullName evidence="2">Oidioi.mRNA.OKI2018_I69.PAR.g9717.t1.cds</fullName>
    </submittedName>
</protein>
<feature type="region of interest" description="Disordered" evidence="1">
    <location>
        <begin position="83"/>
        <end position="113"/>
    </location>
</feature>
<proteinExistence type="predicted"/>
<name>A0ABN7RR30_OIKDI</name>
<gene>
    <name evidence="2" type="ORF">OKIOD_LOCUS1275</name>
</gene>
<organism evidence="2 3">
    <name type="scientific">Oikopleura dioica</name>
    <name type="common">Tunicate</name>
    <dbReference type="NCBI Taxonomy" id="34765"/>
    <lineage>
        <taxon>Eukaryota</taxon>
        <taxon>Metazoa</taxon>
        <taxon>Chordata</taxon>
        <taxon>Tunicata</taxon>
        <taxon>Appendicularia</taxon>
        <taxon>Copelata</taxon>
        <taxon>Oikopleuridae</taxon>
        <taxon>Oikopleura</taxon>
    </lineage>
</organism>
<dbReference type="EMBL" id="OU015568">
    <property type="protein sequence ID" value="CAG5080837.1"/>
    <property type="molecule type" value="Genomic_DNA"/>
</dbReference>
<sequence length="113" mass="13585">MKYYYNDNGAEMIRIDVRKNDPLVEWYEYPLHKVAKLPKDPEERKQLKELFFDTFVEMQKLGRPKVQVKKLMKCQKVARAEARTEAQKLKRPDNSPQWRQQCGKGRNPCERKT</sequence>
<dbReference type="Proteomes" id="UP001158576">
    <property type="component" value="Chromosome PAR"/>
</dbReference>
<evidence type="ECO:0000256" key="1">
    <source>
        <dbReference type="SAM" id="MobiDB-lite"/>
    </source>
</evidence>
<evidence type="ECO:0000313" key="3">
    <source>
        <dbReference type="Proteomes" id="UP001158576"/>
    </source>
</evidence>
<keyword evidence="3" id="KW-1185">Reference proteome</keyword>
<evidence type="ECO:0000313" key="2">
    <source>
        <dbReference type="EMBL" id="CAG5080837.1"/>
    </source>
</evidence>
<accession>A0ABN7RR30</accession>